<protein>
    <submittedName>
        <fullName evidence="1">Uncharacterized protein</fullName>
    </submittedName>
</protein>
<comment type="caution">
    <text evidence="1">The sequence shown here is derived from an EMBL/GenBank/DDBJ whole genome shotgun (WGS) entry which is preliminary data.</text>
</comment>
<accession>A0A8T1BL51</accession>
<dbReference type="EMBL" id="RCMK01001029">
    <property type="protein sequence ID" value="KAG2904298.1"/>
    <property type="molecule type" value="Genomic_DNA"/>
</dbReference>
<name>A0A8T1BL51_9STRA</name>
<evidence type="ECO:0000313" key="1">
    <source>
        <dbReference type="EMBL" id="KAG2904298.1"/>
    </source>
</evidence>
<proteinExistence type="predicted"/>
<gene>
    <name evidence="1" type="ORF">PC117_g21074</name>
</gene>
<organism evidence="1 2">
    <name type="scientific">Phytophthora cactorum</name>
    <dbReference type="NCBI Taxonomy" id="29920"/>
    <lineage>
        <taxon>Eukaryota</taxon>
        <taxon>Sar</taxon>
        <taxon>Stramenopiles</taxon>
        <taxon>Oomycota</taxon>
        <taxon>Peronosporomycetes</taxon>
        <taxon>Peronosporales</taxon>
        <taxon>Peronosporaceae</taxon>
        <taxon>Phytophthora</taxon>
    </lineage>
</organism>
<evidence type="ECO:0000313" key="2">
    <source>
        <dbReference type="Proteomes" id="UP000736787"/>
    </source>
</evidence>
<dbReference type="AlphaFoldDB" id="A0A8T1BL51"/>
<sequence>MLLPIVRGPGVSFKLRQSPTSGSSSDTFADDSIKDACLPLGGFLLRPTGQTASSQIRLDARAGVPKP</sequence>
<reference evidence="1" key="1">
    <citation type="submission" date="2018-10" db="EMBL/GenBank/DDBJ databases">
        <title>Effector identification in a new, highly contiguous assembly of the strawberry crown rot pathogen Phytophthora cactorum.</title>
        <authorList>
            <person name="Armitage A.D."/>
            <person name="Nellist C.F."/>
            <person name="Bates H."/>
            <person name="Vickerstaff R.J."/>
            <person name="Harrison R.J."/>
        </authorList>
    </citation>
    <scope>NUCLEOTIDE SEQUENCE</scope>
    <source>
        <strain evidence="1">4040</strain>
    </source>
</reference>
<dbReference type="Proteomes" id="UP000736787">
    <property type="component" value="Unassembled WGS sequence"/>
</dbReference>